<dbReference type="InterPro" id="IPR010281">
    <property type="entry name" value="DUF885"/>
</dbReference>
<dbReference type="PROSITE" id="PS51257">
    <property type="entry name" value="PROKAR_LIPOPROTEIN"/>
    <property type="match status" value="1"/>
</dbReference>
<gene>
    <name evidence="1" type="ORF">HNQ55_003083</name>
</gene>
<proteinExistence type="predicted"/>
<evidence type="ECO:0000313" key="2">
    <source>
        <dbReference type="Proteomes" id="UP000537141"/>
    </source>
</evidence>
<sequence length="619" mass="69904">MKTMLSLVAVSLLAACQPNTDSQNQSNNASAVKPTAVEQTQLSETQRLNEWFAVKYEEQLQLSPLMMTFLGRKDKYDQLDDMSEAAEKQKLELQRLSVEELKNNFDYQKLDQEGKISYDIWVYQYEQAKAGQAFNKNAYIFTQFNGIQSFAAQFLINFHKVTEESDMTAYNKRIKEVARVIDQLLVRAKQNANEGVRPPRFAYQGVIAEAKNLITGAPFTEGEDSPLWSDAKRKVTSLVEANKIDQARATELQEQARDALLTSFQPSYQTLAAWFEADIVNTPEIAQGVSSQPNGKAFYDHQLSASTTTDLNAEEIHSIGLAEVARITTEMLKIKDKVGFEGDLQAFFNFIKTDDQFFFSNTDEGRQGYIDETEAHLAVINKKLPEFFGVLPKADLVVKRVEPFREQDGAAQHYFPGTPDGSRPGVYYAHLSDMRSMPKNEMEGVAYHEGNPGHHMQISIAQELTSVPQFRTQASFTAYSEGWGLYSELLAKEMGGYQDDFSDFGRLVNEMWRAVRLVVDTGLHAKGWTEQQAVAYFKEKTPIAEEAILSEVRRYLVLPGQATSYKIGMLKIVELRSQAEKALGDKFDIRGFHDTILGGGAMPLTILERRVHDWINTIK</sequence>
<dbReference type="PANTHER" id="PTHR33361:SF16">
    <property type="entry name" value="DUF885 DOMAIN-CONTAINING PROTEIN"/>
    <property type="match status" value="1"/>
</dbReference>
<dbReference type="EMBL" id="JACHHU010000031">
    <property type="protein sequence ID" value="MBB6544550.1"/>
    <property type="molecule type" value="Genomic_DNA"/>
</dbReference>
<evidence type="ECO:0000313" key="1">
    <source>
        <dbReference type="EMBL" id="MBB6544550.1"/>
    </source>
</evidence>
<comment type="caution">
    <text evidence="1">The sequence shown here is derived from an EMBL/GenBank/DDBJ whole genome shotgun (WGS) entry which is preliminary data.</text>
</comment>
<dbReference type="Proteomes" id="UP000537141">
    <property type="component" value="Unassembled WGS sequence"/>
</dbReference>
<dbReference type="PANTHER" id="PTHR33361">
    <property type="entry name" value="GLR0591 PROTEIN"/>
    <property type="match status" value="1"/>
</dbReference>
<dbReference type="Pfam" id="PF05960">
    <property type="entry name" value="DUF885"/>
    <property type="match status" value="1"/>
</dbReference>
<name>A0A7X0NJH2_9GAMM</name>
<protein>
    <submittedName>
        <fullName evidence="1">Uncharacterized protein (DUF885 family)</fullName>
    </submittedName>
</protein>
<accession>A0A7X0NJH2</accession>
<dbReference type="AlphaFoldDB" id="A0A7X0NJH2"/>
<keyword evidence="2" id="KW-1185">Reference proteome</keyword>
<organism evidence="1 2">
    <name type="scientific">Thalassotalea piscium</name>
    <dbReference type="NCBI Taxonomy" id="1230533"/>
    <lineage>
        <taxon>Bacteria</taxon>
        <taxon>Pseudomonadati</taxon>
        <taxon>Pseudomonadota</taxon>
        <taxon>Gammaproteobacteria</taxon>
        <taxon>Alteromonadales</taxon>
        <taxon>Colwelliaceae</taxon>
        <taxon>Thalassotalea</taxon>
    </lineage>
</organism>
<dbReference type="RefSeq" id="WP_184425763.1">
    <property type="nucleotide sequence ID" value="NZ_AP027362.1"/>
</dbReference>
<reference evidence="1 2" key="1">
    <citation type="submission" date="2020-08" db="EMBL/GenBank/DDBJ databases">
        <title>Genomic Encyclopedia of Type Strains, Phase IV (KMG-IV): sequencing the most valuable type-strain genomes for metagenomic binning, comparative biology and taxonomic classification.</title>
        <authorList>
            <person name="Goeker M."/>
        </authorList>
    </citation>
    <scope>NUCLEOTIDE SEQUENCE [LARGE SCALE GENOMIC DNA]</scope>
    <source>
        <strain evidence="1 2">DSM 26287</strain>
    </source>
</reference>